<feature type="domain" description="FecR N-terminal" evidence="3">
    <location>
        <begin position="19"/>
        <end position="60"/>
    </location>
</feature>
<reference evidence="4" key="1">
    <citation type="submission" date="2019-03" db="EMBL/GenBank/DDBJ databases">
        <authorList>
            <person name="Danneels B."/>
        </authorList>
    </citation>
    <scope>NUCLEOTIDE SEQUENCE</scope>
</reference>
<dbReference type="PANTHER" id="PTHR30273">
    <property type="entry name" value="PERIPLASMIC SIGNAL SENSOR AND SIGMA FACTOR ACTIVATOR FECR-RELATED"/>
    <property type="match status" value="1"/>
</dbReference>
<dbReference type="Pfam" id="PF04773">
    <property type="entry name" value="FecR"/>
    <property type="match status" value="1"/>
</dbReference>
<sequence>MTGDDKAAQQRPSRAVAMEADRWLARLHSPDCGAEDRRRFQDWLARHPTHWQAYNQAEQLWSAAAQEQDPDMVAMADAVLLRAKHRRQRGPRRGRLMGWAASVLVVVGGGWGLLQSGWMAPEPPAAMYSTAIGEIRAFTLPDGSVVTLNTDTVLQVRMGAHARTVALQRGEAQFDVAPDQQRPFTVDTPLTQITALGTVFQVRNTKTSTEVSLLEGRVQVAPVEAGWGARQDLEPGDRLEAKAGVPWQRTRVDVEAAQAWLSGRLVFDGIPLRQAVEEFNRYSQRQLRIDDPAIGDIPIQGIFNAGDTDSIVLAFQYAYPLSADDRGTEVGLRHR</sequence>
<feature type="transmembrane region" description="Helical" evidence="1">
    <location>
        <begin position="96"/>
        <end position="114"/>
    </location>
</feature>
<feature type="domain" description="FecR protein" evidence="2">
    <location>
        <begin position="128"/>
        <end position="219"/>
    </location>
</feature>
<dbReference type="PANTHER" id="PTHR30273:SF2">
    <property type="entry name" value="PROTEIN FECR"/>
    <property type="match status" value="1"/>
</dbReference>
<dbReference type="InterPro" id="IPR012373">
    <property type="entry name" value="Ferrdict_sens_TM"/>
</dbReference>
<name>A0A484QNB9_9ZZZZ</name>
<dbReference type="GO" id="GO:0016989">
    <property type="term" value="F:sigma factor antagonist activity"/>
    <property type="evidence" value="ECO:0007669"/>
    <property type="project" value="TreeGrafter"/>
</dbReference>
<evidence type="ECO:0000313" key="5">
    <source>
        <dbReference type="EMBL" id="VFR70971.1"/>
    </source>
</evidence>
<dbReference type="AlphaFoldDB" id="A0A484QNB9"/>
<evidence type="ECO:0000259" key="2">
    <source>
        <dbReference type="Pfam" id="PF04773"/>
    </source>
</evidence>
<proteinExistence type="predicted"/>
<keyword evidence="1" id="KW-0472">Membrane</keyword>
<evidence type="ECO:0000256" key="1">
    <source>
        <dbReference type="SAM" id="Phobius"/>
    </source>
</evidence>
<dbReference type="EMBL" id="CAADIG010000005">
    <property type="protein sequence ID" value="VFR39622.1"/>
    <property type="molecule type" value="Genomic_DNA"/>
</dbReference>
<dbReference type="InterPro" id="IPR006860">
    <property type="entry name" value="FecR"/>
</dbReference>
<evidence type="ECO:0000313" key="4">
    <source>
        <dbReference type="EMBL" id="VFR39622.1"/>
    </source>
</evidence>
<dbReference type="EMBL" id="CAADID010000021">
    <property type="protein sequence ID" value="VFR70971.1"/>
    <property type="molecule type" value="Genomic_DNA"/>
</dbReference>
<dbReference type="Pfam" id="PF16220">
    <property type="entry name" value="DUF4880"/>
    <property type="match status" value="1"/>
</dbReference>
<protein>
    <submittedName>
        <fullName evidence="4">Transmembrane sensor</fullName>
    </submittedName>
</protein>
<dbReference type="PIRSF" id="PIRSF018266">
    <property type="entry name" value="FecR"/>
    <property type="match status" value="1"/>
</dbReference>
<evidence type="ECO:0000259" key="3">
    <source>
        <dbReference type="Pfam" id="PF16220"/>
    </source>
</evidence>
<accession>A0A484QNB9</accession>
<gene>
    <name evidence="4" type="ORF">ANT2_4283</name>
    <name evidence="5" type="ORF">ANT3_4287</name>
</gene>
<dbReference type="Gene3D" id="2.60.120.1440">
    <property type="match status" value="1"/>
</dbReference>
<organism evidence="4">
    <name type="scientific">plant metagenome</name>
    <dbReference type="NCBI Taxonomy" id="1297885"/>
    <lineage>
        <taxon>unclassified sequences</taxon>
        <taxon>metagenomes</taxon>
        <taxon>organismal metagenomes</taxon>
    </lineage>
</organism>
<keyword evidence="1" id="KW-1133">Transmembrane helix</keyword>
<dbReference type="InterPro" id="IPR032623">
    <property type="entry name" value="FecR_N"/>
</dbReference>
<keyword evidence="1 4" id="KW-0812">Transmembrane</keyword>